<keyword evidence="4" id="KW-1185">Reference proteome</keyword>
<dbReference type="AlphaFoldDB" id="M2Z7I1"/>
<gene>
    <name evidence="3" type="ORF">MYCFIDRAFT_193968</name>
</gene>
<dbReference type="VEuPathDB" id="FungiDB:MYCFIDRAFT_193968"/>
<organism evidence="3 4">
    <name type="scientific">Pseudocercospora fijiensis (strain CIRAD86)</name>
    <name type="common">Black leaf streak disease fungus</name>
    <name type="synonym">Mycosphaerella fijiensis</name>
    <dbReference type="NCBI Taxonomy" id="383855"/>
    <lineage>
        <taxon>Eukaryota</taxon>
        <taxon>Fungi</taxon>
        <taxon>Dikarya</taxon>
        <taxon>Ascomycota</taxon>
        <taxon>Pezizomycotina</taxon>
        <taxon>Dothideomycetes</taxon>
        <taxon>Dothideomycetidae</taxon>
        <taxon>Mycosphaerellales</taxon>
        <taxon>Mycosphaerellaceae</taxon>
        <taxon>Pseudocercospora</taxon>
    </lineage>
</organism>
<dbReference type="OrthoDB" id="3638396at2759"/>
<name>M2Z7I1_PSEFD</name>
<evidence type="ECO:0000313" key="3">
    <source>
        <dbReference type="EMBL" id="EME85730.1"/>
    </source>
</evidence>
<evidence type="ECO:0000256" key="1">
    <source>
        <dbReference type="SAM" id="MobiDB-lite"/>
    </source>
</evidence>
<evidence type="ECO:0000259" key="2">
    <source>
        <dbReference type="PROSITE" id="PS50181"/>
    </source>
</evidence>
<dbReference type="PROSITE" id="PS50181">
    <property type="entry name" value="FBOX"/>
    <property type="match status" value="1"/>
</dbReference>
<proteinExistence type="predicted"/>
<dbReference type="SUPFAM" id="SSF81383">
    <property type="entry name" value="F-box domain"/>
    <property type="match status" value="1"/>
</dbReference>
<evidence type="ECO:0000313" key="4">
    <source>
        <dbReference type="Proteomes" id="UP000016932"/>
    </source>
</evidence>
<dbReference type="HOGENOM" id="CLU_894661_0_0_1"/>
<dbReference type="Proteomes" id="UP000016932">
    <property type="component" value="Unassembled WGS sequence"/>
</dbReference>
<dbReference type="GeneID" id="19335361"/>
<dbReference type="KEGG" id="pfj:MYCFIDRAFT_193968"/>
<dbReference type="RefSeq" id="XP_007923241.1">
    <property type="nucleotide sequence ID" value="XM_007925050.1"/>
</dbReference>
<reference evidence="3 4" key="1">
    <citation type="journal article" date="2012" name="PLoS Pathog.">
        <title>Diverse lifestyles and strategies of plant pathogenesis encoded in the genomes of eighteen Dothideomycetes fungi.</title>
        <authorList>
            <person name="Ohm R.A."/>
            <person name="Feau N."/>
            <person name="Henrissat B."/>
            <person name="Schoch C.L."/>
            <person name="Horwitz B.A."/>
            <person name="Barry K.W."/>
            <person name="Condon B.J."/>
            <person name="Copeland A.C."/>
            <person name="Dhillon B."/>
            <person name="Glaser F."/>
            <person name="Hesse C.N."/>
            <person name="Kosti I."/>
            <person name="LaButti K."/>
            <person name="Lindquist E.A."/>
            <person name="Lucas S."/>
            <person name="Salamov A.A."/>
            <person name="Bradshaw R.E."/>
            <person name="Ciuffetti L."/>
            <person name="Hamelin R.C."/>
            <person name="Kema G.H.J."/>
            <person name="Lawrence C."/>
            <person name="Scott J.A."/>
            <person name="Spatafora J.W."/>
            <person name="Turgeon B.G."/>
            <person name="de Wit P.J.G.M."/>
            <person name="Zhong S."/>
            <person name="Goodwin S.B."/>
            <person name="Grigoriev I.V."/>
        </authorList>
    </citation>
    <scope>NUCLEOTIDE SEQUENCE [LARGE SCALE GENOMIC DNA]</scope>
    <source>
        <strain evidence="3 4">CIRAD86</strain>
    </source>
</reference>
<dbReference type="InterPro" id="IPR036047">
    <property type="entry name" value="F-box-like_dom_sf"/>
</dbReference>
<dbReference type="Gene3D" id="1.20.1280.50">
    <property type="match status" value="1"/>
</dbReference>
<sequence length="352" mass="39252">MSNPNPSSALDADISTHHSRAPHTQDAPTSHIAKLPPELHLRILAEVPARDVQKCRRLDRYFQSLIDDKPNHRLCTGPSVSRSLKRLREQVVEFSDFPLDPINENGLPTGFLTALARFINFHGIPLAAGEEVHGNTIAFFALHWYHQWHKIPDPEPRTSSPEQASMAADFIAFAWNIVLQHVRVHASSTPRSQEDILEAVAILAGSFMDGAMETIGIRTEKQFGDLMGEIFLPSGVFSGVTFHEQYTPKQIEHCLLYTLPGHKLISRAHVLRRLNRMLDIPFLPWCTPAGLFVASEWAVEEVKNLLGSREPCGHVKKAALLEDMFLDWDPQIGEATTRSPDVTAESAAASND</sequence>
<feature type="region of interest" description="Disordered" evidence="1">
    <location>
        <begin position="1"/>
        <end position="31"/>
    </location>
</feature>
<feature type="domain" description="F-box" evidence="2">
    <location>
        <begin position="29"/>
        <end position="87"/>
    </location>
</feature>
<dbReference type="EMBL" id="KB446556">
    <property type="protein sequence ID" value="EME85730.1"/>
    <property type="molecule type" value="Genomic_DNA"/>
</dbReference>
<dbReference type="InterPro" id="IPR001810">
    <property type="entry name" value="F-box_dom"/>
</dbReference>
<protein>
    <recommendedName>
        <fullName evidence="2">F-box domain-containing protein</fullName>
    </recommendedName>
</protein>
<accession>M2Z7I1</accession>